<evidence type="ECO:0000313" key="4">
    <source>
        <dbReference type="Proteomes" id="UP000030762"/>
    </source>
</evidence>
<evidence type="ECO:0000256" key="1">
    <source>
        <dbReference type="SAM" id="Coils"/>
    </source>
</evidence>
<dbReference type="InParanoid" id="T0RD85"/>
<proteinExistence type="predicted"/>
<organism evidence="3 4">
    <name type="scientific">Saprolegnia diclina (strain VS20)</name>
    <dbReference type="NCBI Taxonomy" id="1156394"/>
    <lineage>
        <taxon>Eukaryota</taxon>
        <taxon>Sar</taxon>
        <taxon>Stramenopiles</taxon>
        <taxon>Oomycota</taxon>
        <taxon>Saprolegniomycetes</taxon>
        <taxon>Saprolegniales</taxon>
        <taxon>Saprolegniaceae</taxon>
        <taxon>Saprolegnia</taxon>
    </lineage>
</organism>
<dbReference type="VEuPathDB" id="FungiDB:SDRG_14591"/>
<dbReference type="GeneID" id="19955318"/>
<feature type="compositionally biased region" description="Polar residues" evidence="2">
    <location>
        <begin position="219"/>
        <end position="230"/>
    </location>
</feature>
<accession>T0RD85</accession>
<dbReference type="EMBL" id="JH767206">
    <property type="protein sequence ID" value="EQC27532.1"/>
    <property type="molecule type" value="Genomic_DNA"/>
</dbReference>
<sequence length="430" mass="47448">MLMKPTAGRPQRAATSRSAVVLGHQYALEAEEYASSGHLDRAEQLEQLASQCYLRALDDIAANDVKTRAALKLIAENHEQRAVRWQMALMPDATPRPSFPPPSTTTTTTAAPFVPAQTSAKSETPSSSAPHSATSMREAASEMEDLFERLKALGLPGYATNAGARPASKQYLSSDLGDSFCLLPTGNARMPLVSRVDGETTLKAAIGNRNKNHRERYLSQLSTAPSSRLSIPSPIKEDEIMPSPEKPPHHDDDGLSSSPSTDAMEHLRAALATHKHEIARLTHTVKTLSTENAKLRQDVQSTEGMADENKRLTQTMETFKLEYNQKFVVLKRALEEWRRQQQRQDAKPSHIDVEDSPLVAELRAELDAAQRTAQEKDVLLQKYEAWFNSLKASAKAKQQTRGVDTQGNRTSAFAQPSLPPRPPSTQQQEL</sequence>
<dbReference type="OrthoDB" id="77536at2759"/>
<dbReference type="RefSeq" id="XP_008618951.1">
    <property type="nucleotide sequence ID" value="XM_008620729.1"/>
</dbReference>
<feature type="region of interest" description="Disordered" evidence="2">
    <location>
        <begin position="394"/>
        <end position="430"/>
    </location>
</feature>
<feature type="compositionally biased region" description="Low complexity" evidence="2">
    <location>
        <begin position="116"/>
        <end position="135"/>
    </location>
</feature>
<feature type="region of interest" description="Disordered" evidence="2">
    <location>
        <begin position="211"/>
        <end position="261"/>
    </location>
</feature>
<evidence type="ECO:0000256" key="2">
    <source>
        <dbReference type="SAM" id="MobiDB-lite"/>
    </source>
</evidence>
<evidence type="ECO:0000313" key="3">
    <source>
        <dbReference type="EMBL" id="EQC27532.1"/>
    </source>
</evidence>
<keyword evidence="4" id="KW-1185">Reference proteome</keyword>
<feature type="coiled-coil region" evidence="1">
    <location>
        <begin position="264"/>
        <end position="298"/>
    </location>
</feature>
<dbReference type="RefSeq" id="XP_008618952.1">
    <property type="nucleotide sequence ID" value="XM_008620730.1"/>
</dbReference>
<name>T0RD85_SAPDV</name>
<dbReference type="eggNOG" id="ENOG502S2XJ">
    <property type="taxonomic scope" value="Eukaryota"/>
</dbReference>
<dbReference type="Proteomes" id="UP000030762">
    <property type="component" value="Unassembled WGS sequence"/>
</dbReference>
<dbReference type="EMBL" id="JH767206">
    <property type="protein sequence ID" value="EQC27531.1"/>
    <property type="molecule type" value="Genomic_DNA"/>
</dbReference>
<evidence type="ECO:0008006" key="5">
    <source>
        <dbReference type="Google" id="ProtNLM"/>
    </source>
</evidence>
<feature type="region of interest" description="Disordered" evidence="2">
    <location>
        <begin position="116"/>
        <end position="137"/>
    </location>
</feature>
<reference evidence="3 4" key="1">
    <citation type="submission" date="2012-04" db="EMBL/GenBank/DDBJ databases">
        <title>The Genome Sequence of Saprolegnia declina VS20.</title>
        <authorList>
            <consortium name="The Broad Institute Genome Sequencing Platform"/>
            <person name="Russ C."/>
            <person name="Nusbaum C."/>
            <person name="Tyler B."/>
            <person name="van West P."/>
            <person name="Dieguez-Uribeondo J."/>
            <person name="de Bruijn I."/>
            <person name="Tripathy S."/>
            <person name="Jiang R."/>
            <person name="Young S.K."/>
            <person name="Zeng Q."/>
            <person name="Gargeya S."/>
            <person name="Fitzgerald M."/>
            <person name="Haas B."/>
            <person name="Abouelleil A."/>
            <person name="Alvarado L."/>
            <person name="Arachchi H.M."/>
            <person name="Berlin A."/>
            <person name="Chapman S.B."/>
            <person name="Goldberg J."/>
            <person name="Griggs A."/>
            <person name="Gujja S."/>
            <person name="Hansen M."/>
            <person name="Howarth C."/>
            <person name="Imamovic A."/>
            <person name="Larimer J."/>
            <person name="McCowen C."/>
            <person name="Montmayeur A."/>
            <person name="Murphy C."/>
            <person name="Neiman D."/>
            <person name="Pearson M."/>
            <person name="Priest M."/>
            <person name="Roberts A."/>
            <person name="Saif S."/>
            <person name="Shea T."/>
            <person name="Sisk P."/>
            <person name="Sykes S."/>
            <person name="Wortman J."/>
            <person name="Nusbaum C."/>
            <person name="Birren B."/>
        </authorList>
    </citation>
    <scope>NUCLEOTIDE SEQUENCE [LARGE SCALE GENOMIC DNA]</scope>
    <source>
        <strain evidence="3 4">VS20</strain>
    </source>
</reference>
<gene>
    <name evidence="3" type="ORF">SDRG_14591</name>
</gene>
<protein>
    <recommendedName>
        <fullName evidence="5">MIT domain-containing protein</fullName>
    </recommendedName>
</protein>
<feature type="compositionally biased region" description="Polar residues" evidence="2">
    <location>
        <begin position="396"/>
        <end position="414"/>
    </location>
</feature>
<dbReference type="AlphaFoldDB" id="T0RD85"/>
<keyword evidence="1" id="KW-0175">Coiled coil</keyword>
<feature type="region of interest" description="Disordered" evidence="2">
    <location>
        <begin position="91"/>
        <end position="110"/>
    </location>
</feature>
<dbReference type="OMA" id="FWISFRE"/>